<dbReference type="InterPro" id="IPR050373">
    <property type="entry name" value="Fibrinogen_C-term_domain"/>
</dbReference>
<evidence type="ECO:0000313" key="5">
    <source>
        <dbReference type="Proteomes" id="UP000069940"/>
    </source>
</evidence>
<keyword evidence="5" id="KW-1185">Reference proteome</keyword>
<dbReference type="PROSITE" id="PS00514">
    <property type="entry name" value="FIBRINOGEN_C_1"/>
    <property type="match status" value="1"/>
</dbReference>
<feature type="signal peptide" evidence="2">
    <location>
        <begin position="1"/>
        <end position="20"/>
    </location>
</feature>
<dbReference type="Gene3D" id="3.90.215.10">
    <property type="entry name" value="Gamma Fibrinogen, chain A, domain 1"/>
    <property type="match status" value="1"/>
</dbReference>
<feature type="domain" description="Fibrinogen C-terminal" evidence="3">
    <location>
        <begin position="122"/>
        <end position="335"/>
    </location>
</feature>
<feature type="chain" id="PRO_5046882898" description="Fibrinogen C-terminal domain-containing protein" evidence="2">
    <location>
        <begin position="21"/>
        <end position="342"/>
    </location>
</feature>
<dbReference type="InterPro" id="IPR036056">
    <property type="entry name" value="Fibrinogen-like_C"/>
</dbReference>
<dbReference type="InterPro" id="IPR020837">
    <property type="entry name" value="Fibrinogen_CS"/>
</dbReference>
<dbReference type="InterPro" id="IPR014716">
    <property type="entry name" value="Fibrinogen_a/b/g_C_1"/>
</dbReference>
<evidence type="ECO:0000259" key="3">
    <source>
        <dbReference type="PROSITE" id="PS51406"/>
    </source>
</evidence>
<evidence type="ECO:0000256" key="1">
    <source>
        <dbReference type="ARBA" id="ARBA00023157"/>
    </source>
</evidence>
<evidence type="ECO:0000256" key="2">
    <source>
        <dbReference type="SAM" id="SignalP"/>
    </source>
</evidence>
<dbReference type="PANTHER" id="PTHR19143">
    <property type="entry name" value="FIBRINOGEN/TENASCIN/ANGIOPOEITIN"/>
    <property type="match status" value="1"/>
</dbReference>
<organism evidence="4 5">
    <name type="scientific">Aedes albopictus</name>
    <name type="common">Asian tiger mosquito</name>
    <name type="synonym">Stegomyia albopicta</name>
    <dbReference type="NCBI Taxonomy" id="7160"/>
    <lineage>
        <taxon>Eukaryota</taxon>
        <taxon>Metazoa</taxon>
        <taxon>Ecdysozoa</taxon>
        <taxon>Arthropoda</taxon>
        <taxon>Hexapoda</taxon>
        <taxon>Insecta</taxon>
        <taxon>Pterygota</taxon>
        <taxon>Neoptera</taxon>
        <taxon>Endopterygota</taxon>
        <taxon>Diptera</taxon>
        <taxon>Nematocera</taxon>
        <taxon>Culicoidea</taxon>
        <taxon>Culicidae</taxon>
        <taxon>Culicinae</taxon>
        <taxon>Aedini</taxon>
        <taxon>Aedes</taxon>
        <taxon>Stegomyia</taxon>
    </lineage>
</organism>
<accession>A0ABM1Z919</accession>
<reference evidence="5" key="1">
    <citation type="journal article" date="2015" name="Proc. Natl. Acad. Sci. U.S.A.">
        <title>Genome sequence of the Asian Tiger mosquito, Aedes albopictus, reveals insights into its biology, genetics, and evolution.</title>
        <authorList>
            <person name="Chen X.G."/>
            <person name="Jiang X."/>
            <person name="Gu J."/>
            <person name="Xu M."/>
            <person name="Wu Y."/>
            <person name="Deng Y."/>
            <person name="Zhang C."/>
            <person name="Bonizzoni M."/>
            <person name="Dermauw W."/>
            <person name="Vontas J."/>
            <person name="Armbruster P."/>
            <person name="Huang X."/>
            <person name="Yang Y."/>
            <person name="Zhang H."/>
            <person name="He W."/>
            <person name="Peng H."/>
            <person name="Liu Y."/>
            <person name="Wu K."/>
            <person name="Chen J."/>
            <person name="Lirakis M."/>
            <person name="Topalis P."/>
            <person name="Van Leeuwen T."/>
            <person name="Hall A.B."/>
            <person name="Jiang X."/>
            <person name="Thorpe C."/>
            <person name="Mueller R.L."/>
            <person name="Sun C."/>
            <person name="Waterhouse R.M."/>
            <person name="Yan G."/>
            <person name="Tu Z.J."/>
            <person name="Fang X."/>
            <person name="James A.A."/>
        </authorList>
    </citation>
    <scope>NUCLEOTIDE SEQUENCE [LARGE SCALE GENOMIC DNA]</scope>
    <source>
        <strain evidence="5">Foshan</strain>
    </source>
</reference>
<keyword evidence="1" id="KW-1015">Disulfide bond</keyword>
<protein>
    <recommendedName>
        <fullName evidence="3">Fibrinogen C-terminal domain-containing protein</fullName>
    </recommendedName>
</protein>
<reference evidence="4" key="2">
    <citation type="submission" date="2025-05" db="UniProtKB">
        <authorList>
            <consortium name="EnsemblMetazoa"/>
        </authorList>
    </citation>
    <scope>IDENTIFICATION</scope>
    <source>
        <strain evidence="4">Foshan</strain>
    </source>
</reference>
<proteinExistence type="predicted"/>
<keyword evidence="2" id="KW-0732">Signal</keyword>
<dbReference type="EnsemblMetazoa" id="AALFPA23_016231.R23650">
    <property type="protein sequence ID" value="AALFPA23_016231.P23650"/>
    <property type="gene ID" value="AALFPA23_016231"/>
</dbReference>
<dbReference type="SUPFAM" id="SSF56496">
    <property type="entry name" value="Fibrinogen C-terminal domain-like"/>
    <property type="match status" value="1"/>
</dbReference>
<dbReference type="PROSITE" id="PS51406">
    <property type="entry name" value="FIBRINOGEN_C_2"/>
    <property type="match status" value="1"/>
</dbReference>
<dbReference type="Proteomes" id="UP000069940">
    <property type="component" value="Unassembled WGS sequence"/>
</dbReference>
<sequence>MKVKILTIICVFCAVHYHEATKVSSDCSNCPANSGSFGYELLLGKLEDLEAKFWNMWLEMKEQTENQIRFKDTQKEMKLMLTKLEDRSSEILEQHLSCANHENWKKTVLAMQLGRRSNSSLLDNLKPFKSCAEISSYISGKYTIHPLGFEKPFEAYCEQSVFDGGWTVVQYRFDGSVDFNRNWTDYRNGFGKLDGEFWIGLEKLHRLTKSGDHQLLVETKTFNGTYKFARYDEFVIGTEDEKYALKKVGSYNGSAGDGLKYHINMQFSTKDNDNDRSGSNCAVLYKGAWWYNNCYRSNLNGLYKKGNHQDSMNWDHHTNECEGLAYSRMMIRKTPNNAETCP</sequence>
<dbReference type="SMART" id="SM00186">
    <property type="entry name" value="FBG"/>
    <property type="match status" value="1"/>
</dbReference>
<dbReference type="Pfam" id="PF00147">
    <property type="entry name" value="Fibrinogen_C"/>
    <property type="match status" value="1"/>
</dbReference>
<name>A0ABM1Z919_AEDAL</name>
<dbReference type="PANTHER" id="PTHR19143:SF327">
    <property type="entry name" value="FI21813P1-RELATED"/>
    <property type="match status" value="1"/>
</dbReference>
<dbReference type="RefSeq" id="XP_019528968.1">
    <property type="nucleotide sequence ID" value="XM_019673423.3"/>
</dbReference>
<evidence type="ECO:0000313" key="4">
    <source>
        <dbReference type="EnsemblMetazoa" id="AALFPA23_016231.P23650"/>
    </source>
</evidence>
<dbReference type="InterPro" id="IPR002181">
    <property type="entry name" value="Fibrinogen_a/b/g_C_dom"/>
</dbReference>
<dbReference type="GeneID" id="109400931"/>
<dbReference type="CDD" id="cd00087">
    <property type="entry name" value="FReD"/>
    <property type="match status" value="1"/>
</dbReference>